<evidence type="ECO:0000313" key="4">
    <source>
        <dbReference type="Proteomes" id="UP000266841"/>
    </source>
</evidence>
<keyword evidence="4" id="KW-1185">Reference proteome</keyword>
<dbReference type="eggNOG" id="KOG4776">
    <property type="taxonomic scope" value="Eukaryota"/>
</dbReference>
<feature type="compositionally biased region" description="Basic and acidic residues" evidence="1">
    <location>
        <begin position="30"/>
        <end position="46"/>
    </location>
</feature>
<evidence type="ECO:0000259" key="2">
    <source>
        <dbReference type="PROSITE" id="PS51279"/>
    </source>
</evidence>
<dbReference type="PANTHER" id="PTHR48407">
    <property type="entry name" value="CRANIOFACIAL DEVELOPMENT PROTEIN 1"/>
    <property type="match status" value="1"/>
</dbReference>
<evidence type="ECO:0000313" key="3">
    <source>
        <dbReference type="EMBL" id="EJK67649.1"/>
    </source>
</evidence>
<feature type="compositionally biased region" description="Basic and acidic residues" evidence="1">
    <location>
        <begin position="136"/>
        <end position="150"/>
    </location>
</feature>
<name>K0SRQ6_THAOC</name>
<dbReference type="InterPro" id="IPR011421">
    <property type="entry name" value="BCNT-C"/>
</dbReference>
<proteinExistence type="predicted"/>
<feature type="compositionally biased region" description="Low complexity" evidence="1">
    <location>
        <begin position="112"/>
        <end position="132"/>
    </location>
</feature>
<feature type="non-terminal residue" evidence="3">
    <location>
        <position position="1"/>
    </location>
</feature>
<feature type="compositionally biased region" description="Basic and acidic residues" evidence="1">
    <location>
        <begin position="1"/>
        <end position="12"/>
    </location>
</feature>
<accession>K0SRQ6</accession>
<dbReference type="AlphaFoldDB" id="K0SRQ6"/>
<comment type="caution">
    <text evidence="3">The sequence shown here is derived from an EMBL/GenBank/DDBJ whole genome shotgun (WGS) entry which is preliminary data.</text>
</comment>
<feature type="domain" description="BCNT-C" evidence="2">
    <location>
        <begin position="132"/>
        <end position="215"/>
    </location>
</feature>
<evidence type="ECO:0000256" key="1">
    <source>
        <dbReference type="SAM" id="MobiDB-lite"/>
    </source>
</evidence>
<reference evidence="3 4" key="1">
    <citation type="journal article" date="2012" name="Genome Biol.">
        <title>Genome and low-iron response of an oceanic diatom adapted to chronic iron limitation.</title>
        <authorList>
            <person name="Lommer M."/>
            <person name="Specht M."/>
            <person name="Roy A.S."/>
            <person name="Kraemer L."/>
            <person name="Andreson R."/>
            <person name="Gutowska M.A."/>
            <person name="Wolf J."/>
            <person name="Bergner S.V."/>
            <person name="Schilhabel M.B."/>
            <person name="Klostermeier U.C."/>
            <person name="Beiko R.G."/>
            <person name="Rosenstiel P."/>
            <person name="Hippler M."/>
            <person name="Laroche J."/>
        </authorList>
    </citation>
    <scope>NUCLEOTIDE SEQUENCE [LARGE SCALE GENOMIC DNA]</scope>
    <source>
        <strain evidence="3 4">CCMP1005</strain>
    </source>
</reference>
<dbReference type="OrthoDB" id="445677at2759"/>
<dbReference type="Pfam" id="PF07572">
    <property type="entry name" value="BCNT"/>
    <property type="match status" value="1"/>
</dbReference>
<sequence length="218" mass="23449">NRRGEAGRRQEAAPRQAGAGHGEAGPDPLVHVRDGRVPPPGRERPGGRGAGVEDEAVRGRLVRLERRTVTEVKRFAGQEIRVEKVVVVPVVPGGRDGDAGPRRRGGEDGDGSAEAGASEEAGAASGAPPAGATRKAGVDDLLKEMSKPEKLSTMSKTSADWDLFKSKNADAELKEQLETSAAGNEAYLVKKDFLDRVDRRRFELEKAERDRERAQRGK</sequence>
<gene>
    <name evidence="3" type="ORF">THAOC_11295</name>
</gene>
<dbReference type="EMBL" id="AGNL01012858">
    <property type="protein sequence ID" value="EJK67649.1"/>
    <property type="molecule type" value="Genomic_DNA"/>
</dbReference>
<organism evidence="3 4">
    <name type="scientific">Thalassiosira oceanica</name>
    <name type="common">Marine diatom</name>
    <dbReference type="NCBI Taxonomy" id="159749"/>
    <lineage>
        <taxon>Eukaryota</taxon>
        <taxon>Sar</taxon>
        <taxon>Stramenopiles</taxon>
        <taxon>Ochrophyta</taxon>
        <taxon>Bacillariophyta</taxon>
        <taxon>Coscinodiscophyceae</taxon>
        <taxon>Thalassiosirophycidae</taxon>
        <taxon>Thalassiosirales</taxon>
        <taxon>Thalassiosiraceae</taxon>
        <taxon>Thalassiosira</taxon>
    </lineage>
</organism>
<dbReference type="PROSITE" id="PS51279">
    <property type="entry name" value="BCNT_C"/>
    <property type="match status" value="1"/>
</dbReference>
<protein>
    <recommendedName>
        <fullName evidence="2">BCNT-C domain-containing protein</fullName>
    </recommendedName>
</protein>
<feature type="region of interest" description="Disordered" evidence="1">
    <location>
        <begin position="89"/>
        <end position="156"/>
    </location>
</feature>
<feature type="region of interest" description="Disordered" evidence="1">
    <location>
        <begin position="1"/>
        <end position="60"/>
    </location>
</feature>
<dbReference type="PANTHER" id="PTHR48407:SF1">
    <property type="entry name" value="CRANIOFACIAL DEVELOPMENT PROTEIN 1"/>
    <property type="match status" value="1"/>
</dbReference>
<dbReference type="InterPro" id="IPR027124">
    <property type="entry name" value="Swc5/CFDP1/2"/>
</dbReference>
<feature type="compositionally biased region" description="Basic and acidic residues" evidence="1">
    <location>
        <begin position="95"/>
        <end position="107"/>
    </location>
</feature>
<dbReference type="Proteomes" id="UP000266841">
    <property type="component" value="Unassembled WGS sequence"/>
</dbReference>